<dbReference type="KEGG" id="egr:104457217"/>
<dbReference type="FunFam" id="1.10.238.10:FF:000003">
    <property type="entry name" value="Calmodulin A"/>
    <property type="match status" value="1"/>
</dbReference>
<accession>A0A059AZ40</accession>
<dbReference type="Gene3D" id="1.10.238.10">
    <property type="entry name" value="EF-hand"/>
    <property type="match status" value="2"/>
</dbReference>
<organism evidence="5">
    <name type="scientific">Eucalyptus grandis</name>
    <name type="common">Flooded gum</name>
    <dbReference type="NCBI Taxonomy" id="71139"/>
    <lineage>
        <taxon>Eukaryota</taxon>
        <taxon>Viridiplantae</taxon>
        <taxon>Streptophyta</taxon>
        <taxon>Embryophyta</taxon>
        <taxon>Tracheophyta</taxon>
        <taxon>Spermatophyta</taxon>
        <taxon>Magnoliopsida</taxon>
        <taxon>eudicotyledons</taxon>
        <taxon>Gunneridae</taxon>
        <taxon>Pentapetalae</taxon>
        <taxon>rosids</taxon>
        <taxon>malvids</taxon>
        <taxon>Myrtales</taxon>
        <taxon>Myrtaceae</taxon>
        <taxon>Myrtoideae</taxon>
        <taxon>Eucalypteae</taxon>
        <taxon>Eucalyptus</taxon>
    </lineage>
</organism>
<dbReference type="OrthoDB" id="26525at2759"/>
<dbReference type="GO" id="GO:0043226">
    <property type="term" value="C:organelle"/>
    <property type="evidence" value="ECO:0007669"/>
    <property type="project" value="UniProtKB-ARBA"/>
</dbReference>
<dbReference type="InterPro" id="IPR011992">
    <property type="entry name" value="EF-hand-dom_pair"/>
</dbReference>
<dbReference type="InterPro" id="IPR050145">
    <property type="entry name" value="Centrin_CML-like"/>
</dbReference>
<feature type="region of interest" description="Disordered" evidence="3">
    <location>
        <begin position="24"/>
        <end position="59"/>
    </location>
</feature>
<dbReference type="PROSITE" id="PS00018">
    <property type="entry name" value="EF_HAND_1"/>
    <property type="match status" value="2"/>
</dbReference>
<gene>
    <name evidence="5" type="ORF">EUGRSUZ_H01924</name>
</gene>
<feature type="compositionally biased region" description="Low complexity" evidence="3">
    <location>
        <begin position="28"/>
        <end position="49"/>
    </location>
</feature>
<dbReference type="AlphaFoldDB" id="A0A059AZ40"/>
<evidence type="ECO:0000256" key="3">
    <source>
        <dbReference type="SAM" id="MobiDB-lite"/>
    </source>
</evidence>
<dbReference type="InterPro" id="IPR002048">
    <property type="entry name" value="EF_hand_dom"/>
</dbReference>
<evidence type="ECO:0000256" key="1">
    <source>
        <dbReference type="ARBA" id="ARBA00022737"/>
    </source>
</evidence>
<feature type="domain" description="EF-hand" evidence="4">
    <location>
        <begin position="96"/>
        <end position="131"/>
    </location>
</feature>
<dbReference type="EMBL" id="KK198760">
    <property type="protein sequence ID" value="KCW59247.1"/>
    <property type="molecule type" value="Genomic_DNA"/>
</dbReference>
<dbReference type="GO" id="GO:0030234">
    <property type="term" value="F:enzyme regulator activity"/>
    <property type="evidence" value="ECO:0000318"/>
    <property type="project" value="GO_Central"/>
</dbReference>
<dbReference type="Gramene" id="KCW59247">
    <property type="protein sequence ID" value="KCW59247"/>
    <property type="gene ID" value="EUGRSUZ_H01924"/>
</dbReference>
<evidence type="ECO:0000259" key="4">
    <source>
        <dbReference type="PROSITE" id="PS50222"/>
    </source>
</evidence>
<evidence type="ECO:0000313" key="5">
    <source>
        <dbReference type="EMBL" id="KCW59247.1"/>
    </source>
</evidence>
<dbReference type="Pfam" id="PF13499">
    <property type="entry name" value="EF-hand_7"/>
    <property type="match status" value="2"/>
</dbReference>
<dbReference type="eggNOG" id="KOG0027">
    <property type="taxonomic scope" value="Eukaryota"/>
</dbReference>
<protein>
    <recommendedName>
        <fullName evidence="4">EF-hand domain-containing protein</fullName>
    </recommendedName>
</protein>
<dbReference type="InterPro" id="IPR018247">
    <property type="entry name" value="EF_Hand_1_Ca_BS"/>
</dbReference>
<dbReference type="PROSITE" id="PS50222">
    <property type="entry name" value="EF_HAND_2"/>
    <property type="match status" value="3"/>
</dbReference>
<dbReference type="GO" id="GO:0005737">
    <property type="term" value="C:cytoplasm"/>
    <property type="evidence" value="ECO:0000318"/>
    <property type="project" value="GO_Central"/>
</dbReference>
<dbReference type="STRING" id="71139.A0A059AZ40"/>
<dbReference type="GO" id="GO:0005509">
    <property type="term" value="F:calcium ion binding"/>
    <property type="evidence" value="ECO:0000318"/>
    <property type="project" value="GO_Central"/>
</dbReference>
<sequence>MANDGSAPSPKPFKWLNKSLRLTFPRRSSQSKSSSSNLSTPSSPTSTLPAPNLKRTISPNREQELQEVFCRFDTDGDGKISALELRAYFGSVGEYMSQEDAQSVIEELDTDGDLLIDFSDFLKLMKTDGDDDLRRAFEMFEDEKGSGSITPRGLQTMLRRLGDAKSYEECENMIRVYDTDGNGVLDFQEFNQMMA</sequence>
<dbReference type="FunFam" id="1.10.238.10:FF:000178">
    <property type="entry name" value="Calmodulin-2 A"/>
    <property type="match status" value="1"/>
</dbReference>
<dbReference type="SUPFAM" id="SSF47473">
    <property type="entry name" value="EF-hand"/>
    <property type="match status" value="1"/>
</dbReference>
<dbReference type="OMA" id="TKSYNEC"/>
<proteinExistence type="predicted"/>
<dbReference type="InParanoid" id="A0A059AZ40"/>
<feature type="domain" description="EF-hand" evidence="4">
    <location>
        <begin position="60"/>
        <end position="95"/>
    </location>
</feature>
<feature type="domain" description="EF-hand" evidence="4">
    <location>
        <begin position="165"/>
        <end position="195"/>
    </location>
</feature>
<evidence type="ECO:0000256" key="2">
    <source>
        <dbReference type="ARBA" id="ARBA00022837"/>
    </source>
</evidence>
<dbReference type="PANTHER" id="PTHR23050">
    <property type="entry name" value="CALCIUM BINDING PROTEIN"/>
    <property type="match status" value="1"/>
</dbReference>
<dbReference type="FunCoup" id="A0A059AZ40">
    <property type="interactions" value="217"/>
</dbReference>
<reference evidence="5" key="1">
    <citation type="submission" date="2013-07" db="EMBL/GenBank/DDBJ databases">
        <title>The genome of Eucalyptus grandis.</title>
        <authorList>
            <person name="Schmutz J."/>
            <person name="Hayes R."/>
            <person name="Myburg A."/>
            <person name="Tuskan G."/>
            <person name="Grattapaglia D."/>
            <person name="Rokhsar D.S."/>
        </authorList>
    </citation>
    <scope>NUCLEOTIDE SEQUENCE</scope>
    <source>
        <tissue evidence="5">Leaf extractions</tissue>
    </source>
</reference>
<dbReference type="CDD" id="cd00051">
    <property type="entry name" value="EFh"/>
    <property type="match status" value="2"/>
</dbReference>
<keyword evidence="2" id="KW-0106">Calcium</keyword>
<dbReference type="SMART" id="SM00054">
    <property type="entry name" value="EFh"/>
    <property type="match status" value="4"/>
</dbReference>
<name>A0A059AZ40_EUCGR</name>
<keyword evidence="1" id="KW-0677">Repeat</keyword>